<dbReference type="EC" id="2.4.-.-" evidence="2"/>
<proteinExistence type="predicted"/>
<dbReference type="Pfam" id="PF00535">
    <property type="entry name" value="Glycos_transf_2"/>
    <property type="match status" value="1"/>
</dbReference>
<dbReference type="InterPro" id="IPR029044">
    <property type="entry name" value="Nucleotide-diphossugar_trans"/>
</dbReference>
<dbReference type="Proteomes" id="UP001249959">
    <property type="component" value="Unassembled WGS sequence"/>
</dbReference>
<gene>
    <name evidence="2" type="ORF">PQG45_01675</name>
</gene>
<dbReference type="PANTHER" id="PTHR22916:SF3">
    <property type="entry name" value="UDP-GLCNAC:BETAGAL BETA-1,3-N-ACETYLGLUCOSAMINYLTRANSFERASE-LIKE PROTEIN 1"/>
    <property type="match status" value="1"/>
</dbReference>
<evidence type="ECO:0000313" key="3">
    <source>
        <dbReference type="Proteomes" id="UP001249959"/>
    </source>
</evidence>
<dbReference type="SUPFAM" id="SSF53448">
    <property type="entry name" value="Nucleotide-diphospho-sugar transferases"/>
    <property type="match status" value="1"/>
</dbReference>
<sequence>MDFSHYDKQLFPGSQTPSNPKVSICFITYKHEAYIRTSLDAILEQQVNFDYEIIIGEDHSPDGTADIVREYALKHPNKIKAYIRPENLGSKINYVHCFLDCKGEYIVHIEGDDYWTDPLKLQRQVDFLDQHPHASACFHNAEIIFEDGSGRAPQLINSADQNPWVGSADFLVEKETWFMATAAVMMRRKYAHALPEWFLHSKSGDIPLYVILAEQGPIGYLPEVMSVYRKNEGGISMTDHVYADAFIKNRIFMYASINAHTQYKYNYLIKPILQAYYLMRMDCHENKSAWSKKAFYFSRATLLNPPRTAKDWKAYLKTNLLSPKNLLAYLNFRSKLNQFFKR</sequence>
<keyword evidence="2" id="KW-0808">Transferase</keyword>
<evidence type="ECO:0000313" key="2">
    <source>
        <dbReference type="EMBL" id="MDU0807739.1"/>
    </source>
</evidence>
<dbReference type="GO" id="GO:0016757">
    <property type="term" value="F:glycosyltransferase activity"/>
    <property type="evidence" value="ECO:0007669"/>
    <property type="project" value="UniProtKB-KW"/>
</dbReference>
<reference evidence="2 3" key="1">
    <citation type="submission" date="2023-09" db="EMBL/GenBank/DDBJ databases">
        <title>Aquirufa genomes.</title>
        <authorList>
            <person name="Pitt A."/>
        </authorList>
    </citation>
    <scope>NUCLEOTIDE SEQUENCE [LARGE SCALE GENOMIC DNA]</scope>
    <source>
        <strain evidence="2 3">LEOWEIH-7C</strain>
    </source>
</reference>
<accession>A0ABU3TPE7</accession>
<feature type="domain" description="Glycosyltransferase 2-like" evidence="1">
    <location>
        <begin position="23"/>
        <end position="191"/>
    </location>
</feature>
<dbReference type="PANTHER" id="PTHR22916">
    <property type="entry name" value="GLYCOSYLTRANSFERASE"/>
    <property type="match status" value="1"/>
</dbReference>
<dbReference type="InterPro" id="IPR001173">
    <property type="entry name" value="Glyco_trans_2-like"/>
</dbReference>
<dbReference type="RefSeq" id="WP_315575813.1">
    <property type="nucleotide sequence ID" value="NZ_JARDXH010000003.1"/>
</dbReference>
<organism evidence="2 3">
    <name type="scientific">Aquirufa regiilacus</name>
    <dbReference type="NCBI Taxonomy" id="3024868"/>
    <lineage>
        <taxon>Bacteria</taxon>
        <taxon>Pseudomonadati</taxon>
        <taxon>Bacteroidota</taxon>
        <taxon>Cytophagia</taxon>
        <taxon>Cytophagales</taxon>
        <taxon>Flectobacillaceae</taxon>
        <taxon>Aquirufa</taxon>
    </lineage>
</organism>
<protein>
    <submittedName>
        <fullName evidence="2">Glycosyltransferase</fullName>
        <ecNumber evidence="2">2.4.-.-</ecNumber>
    </submittedName>
</protein>
<keyword evidence="3" id="KW-1185">Reference proteome</keyword>
<dbReference type="EMBL" id="JAVNWW010000001">
    <property type="protein sequence ID" value="MDU0807739.1"/>
    <property type="molecule type" value="Genomic_DNA"/>
</dbReference>
<name>A0ABU3TPE7_9BACT</name>
<keyword evidence="2" id="KW-0328">Glycosyltransferase</keyword>
<evidence type="ECO:0000259" key="1">
    <source>
        <dbReference type="Pfam" id="PF00535"/>
    </source>
</evidence>
<dbReference type="Gene3D" id="3.90.550.10">
    <property type="entry name" value="Spore Coat Polysaccharide Biosynthesis Protein SpsA, Chain A"/>
    <property type="match status" value="1"/>
</dbReference>
<comment type="caution">
    <text evidence="2">The sequence shown here is derived from an EMBL/GenBank/DDBJ whole genome shotgun (WGS) entry which is preliminary data.</text>
</comment>